<accession>A0AAD3PAC0</accession>
<proteinExistence type="predicted"/>
<organism evidence="1 2">
    <name type="scientific">Nepenthes gracilis</name>
    <name type="common">Slender pitcher plant</name>
    <dbReference type="NCBI Taxonomy" id="150966"/>
    <lineage>
        <taxon>Eukaryota</taxon>
        <taxon>Viridiplantae</taxon>
        <taxon>Streptophyta</taxon>
        <taxon>Embryophyta</taxon>
        <taxon>Tracheophyta</taxon>
        <taxon>Spermatophyta</taxon>
        <taxon>Magnoliopsida</taxon>
        <taxon>eudicotyledons</taxon>
        <taxon>Gunneridae</taxon>
        <taxon>Pentapetalae</taxon>
        <taxon>Caryophyllales</taxon>
        <taxon>Nepenthaceae</taxon>
        <taxon>Nepenthes</taxon>
    </lineage>
</organism>
<protein>
    <submittedName>
        <fullName evidence="1">Uncharacterized protein</fullName>
    </submittedName>
</protein>
<dbReference type="Proteomes" id="UP001279734">
    <property type="component" value="Unassembled WGS sequence"/>
</dbReference>
<reference evidence="1" key="1">
    <citation type="submission" date="2023-05" db="EMBL/GenBank/DDBJ databases">
        <title>Nepenthes gracilis genome sequencing.</title>
        <authorList>
            <person name="Fukushima K."/>
        </authorList>
    </citation>
    <scope>NUCLEOTIDE SEQUENCE</scope>
    <source>
        <strain evidence="1">SING2019-196</strain>
    </source>
</reference>
<dbReference type="AlphaFoldDB" id="A0AAD3PAC0"/>
<evidence type="ECO:0000313" key="1">
    <source>
        <dbReference type="EMBL" id="GMH00967.1"/>
    </source>
</evidence>
<comment type="caution">
    <text evidence="1">The sequence shown here is derived from an EMBL/GenBank/DDBJ whole genome shotgun (WGS) entry which is preliminary data.</text>
</comment>
<evidence type="ECO:0000313" key="2">
    <source>
        <dbReference type="Proteomes" id="UP001279734"/>
    </source>
</evidence>
<sequence>MIGFSVSPPLSPPPVSPCGLSEIDNATLRSPISLAHKNLVDLSQIDGASEDVLASSIQPNEALGSVGKNCSQVESESILVDPLSGKLGTSVALAPALTSVPAACPRPSSQNKQTDLDALPGSTKAYASEIDSISVDKGSVFSIDPLASHKKSCWEEQSHLSS</sequence>
<keyword evidence="2" id="KW-1185">Reference proteome</keyword>
<name>A0AAD3PAC0_NEPGR</name>
<gene>
    <name evidence="1" type="ORF">Nepgr_002806</name>
</gene>
<dbReference type="EMBL" id="BSYO01000002">
    <property type="protein sequence ID" value="GMH00967.1"/>
    <property type="molecule type" value="Genomic_DNA"/>
</dbReference>